<accession>A0A3Q9QXJ4</accession>
<dbReference type="RefSeq" id="WP_066389361.1">
    <property type="nucleotide sequence ID" value="NZ_CP022572.1"/>
</dbReference>
<dbReference type="KEGG" id="nmk:CHR53_26710"/>
<dbReference type="AlphaFoldDB" id="A0A3Q9QXJ4"/>
<dbReference type="STRING" id="1193713.GCA_001636315_02255"/>
<keyword evidence="2" id="KW-1185">Reference proteome</keyword>
<sequence length="142" mass="16684">MKTFKLFSLDVIEDDQSIEVPLVDGLVLNKEDEHYTWLLEAYTDLNMYDFFNKIHSEKREIIVEAKITKPENAPAYFQTKICSLLKFEHHISILLEGHLRRNKSDYSELLLDNLLQKGLEGQALLDEFKEKMKSKPKLKVKN</sequence>
<reference evidence="1 2" key="1">
    <citation type="submission" date="2017-07" db="EMBL/GenBank/DDBJ databases">
        <title>The complete genome sequence of Bacillus mesonae strain H20-5, an efficient strain improving plant abiotic stress resistance.</title>
        <authorList>
            <person name="Kim S.Y."/>
            <person name="Song H."/>
            <person name="Sang M.K."/>
            <person name="Weon H.-Y."/>
            <person name="Song J."/>
        </authorList>
    </citation>
    <scope>NUCLEOTIDE SEQUENCE [LARGE SCALE GENOMIC DNA]</scope>
    <source>
        <strain evidence="1 2">H20-5</strain>
    </source>
</reference>
<name>A0A3Q9QXJ4_9BACI</name>
<dbReference type="EMBL" id="CP022572">
    <property type="protein sequence ID" value="AZU64532.1"/>
    <property type="molecule type" value="Genomic_DNA"/>
</dbReference>
<evidence type="ECO:0000313" key="2">
    <source>
        <dbReference type="Proteomes" id="UP000282892"/>
    </source>
</evidence>
<organism evidence="1 2">
    <name type="scientific">Neobacillus mesonae</name>
    <dbReference type="NCBI Taxonomy" id="1193713"/>
    <lineage>
        <taxon>Bacteria</taxon>
        <taxon>Bacillati</taxon>
        <taxon>Bacillota</taxon>
        <taxon>Bacilli</taxon>
        <taxon>Bacillales</taxon>
        <taxon>Bacillaceae</taxon>
        <taxon>Neobacillus</taxon>
    </lineage>
</organism>
<proteinExistence type="predicted"/>
<evidence type="ECO:0000313" key="1">
    <source>
        <dbReference type="EMBL" id="AZU64532.1"/>
    </source>
</evidence>
<dbReference type="Pfam" id="PF14183">
    <property type="entry name" value="YwpF"/>
    <property type="match status" value="1"/>
</dbReference>
<dbReference type="OrthoDB" id="2427395at2"/>
<dbReference type="Proteomes" id="UP000282892">
    <property type="component" value="Chromosome"/>
</dbReference>
<evidence type="ECO:0008006" key="3">
    <source>
        <dbReference type="Google" id="ProtNLM"/>
    </source>
</evidence>
<dbReference type="InterPro" id="IPR025573">
    <property type="entry name" value="YwpF"/>
</dbReference>
<gene>
    <name evidence="1" type="ORF">CHR53_26710</name>
</gene>
<protein>
    <recommendedName>
        <fullName evidence="3">YwpF-like protein</fullName>
    </recommendedName>
</protein>